<comment type="caution">
    <text evidence="8">The sequence shown here is derived from an EMBL/GenBank/DDBJ whole genome shotgun (WGS) entry which is preliminary data.</text>
</comment>
<evidence type="ECO:0000313" key="9">
    <source>
        <dbReference type="Proteomes" id="UP001372338"/>
    </source>
</evidence>
<dbReference type="GO" id="GO:0008285">
    <property type="term" value="P:negative regulation of cell population proliferation"/>
    <property type="evidence" value="ECO:0007669"/>
    <property type="project" value="InterPro"/>
</dbReference>
<evidence type="ECO:0000256" key="4">
    <source>
        <dbReference type="ARBA" id="ARBA00022692"/>
    </source>
</evidence>
<dbReference type="AlphaFoldDB" id="A0AAN9E8Y3"/>
<dbReference type="Proteomes" id="UP001372338">
    <property type="component" value="Unassembled WGS sequence"/>
</dbReference>
<dbReference type="InterPro" id="IPR012552">
    <property type="entry name" value="DVL"/>
</dbReference>
<sequence length="83" mass="9922">MDATSNGGKHWWKIGQVEENLKAAKREALHYEGEILARLGQSLSMRFPKSQLWKKCSRHFVEQKTRFYIIWRCTVILIRCKER</sequence>
<organism evidence="8 9">
    <name type="scientific">Crotalaria pallida</name>
    <name type="common">Smooth rattlebox</name>
    <name type="synonym">Crotalaria striata</name>
    <dbReference type="NCBI Taxonomy" id="3830"/>
    <lineage>
        <taxon>Eukaryota</taxon>
        <taxon>Viridiplantae</taxon>
        <taxon>Streptophyta</taxon>
        <taxon>Embryophyta</taxon>
        <taxon>Tracheophyta</taxon>
        <taxon>Spermatophyta</taxon>
        <taxon>Magnoliopsida</taxon>
        <taxon>eudicotyledons</taxon>
        <taxon>Gunneridae</taxon>
        <taxon>Pentapetalae</taxon>
        <taxon>rosids</taxon>
        <taxon>fabids</taxon>
        <taxon>Fabales</taxon>
        <taxon>Fabaceae</taxon>
        <taxon>Papilionoideae</taxon>
        <taxon>50 kb inversion clade</taxon>
        <taxon>genistoids sensu lato</taxon>
        <taxon>core genistoids</taxon>
        <taxon>Crotalarieae</taxon>
        <taxon>Crotalaria</taxon>
    </lineage>
</organism>
<evidence type="ECO:0000256" key="7">
    <source>
        <dbReference type="ARBA" id="ARBA00024340"/>
    </source>
</evidence>
<comment type="subcellular location">
    <subcellularLocation>
        <location evidence="1">Cell membrane</location>
        <topology evidence="1">Single-pass membrane protein</topology>
    </subcellularLocation>
</comment>
<dbReference type="Pfam" id="PF08137">
    <property type="entry name" value="DVL"/>
    <property type="match status" value="1"/>
</dbReference>
<protein>
    <submittedName>
        <fullName evidence="8">Uncharacterized protein</fullName>
    </submittedName>
</protein>
<keyword evidence="5" id="KW-1133">Transmembrane helix</keyword>
<evidence type="ECO:0000256" key="2">
    <source>
        <dbReference type="ARBA" id="ARBA00022473"/>
    </source>
</evidence>
<keyword evidence="4" id="KW-0812">Transmembrane</keyword>
<evidence type="ECO:0000256" key="1">
    <source>
        <dbReference type="ARBA" id="ARBA00004162"/>
    </source>
</evidence>
<dbReference type="EMBL" id="JAYWIO010000008">
    <property type="protein sequence ID" value="KAK7245800.1"/>
    <property type="molecule type" value="Genomic_DNA"/>
</dbReference>
<evidence type="ECO:0000256" key="5">
    <source>
        <dbReference type="ARBA" id="ARBA00022989"/>
    </source>
</evidence>
<keyword evidence="9" id="KW-1185">Reference proteome</keyword>
<dbReference type="GO" id="GO:0005886">
    <property type="term" value="C:plasma membrane"/>
    <property type="evidence" value="ECO:0007669"/>
    <property type="project" value="UniProtKB-SubCell"/>
</dbReference>
<keyword evidence="6" id="KW-0472">Membrane</keyword>
<evidence type="ECO:0000313" key="8">
    <source>
        <dbReference type="EMBL" id="KAK7245800.1"/>
    </source>
</evidence>
<keyword evidence="3" id="KW-1003">Cell membrane</keyword>
<reference evidence="8 9" key="1">
    <citation type="submission" date="2024-01" db="EMBL/GenBank/DDBJ databases">
        <title>The genomes of 5 underutilized Papilionoideae crops provide insights into root nodulation and disease resistanc.</title>
        <authorList>
            <person name="Yuan L."/>
        </authorList>
    </citation>
    <scope>NUCLEOTIDE SEQUENCE [LARGE SCALE GENOMIC DNA]</scope>
    <source>
        <strain evidence="8">ZHUSHIDOU_FW_LH</strain>
        <tissue evidence="8">Leaf</tissue>
    </source>
</reference>
<dbReference type="GO" id="GO:0048367">
    <property type="term" value="P:shoot system development"/>
    <property type="evidence" value="ECO:0007669"/>
    <property type="project" value="UniProtKB-ARBA"/>
</dbReference>
<gene>
    <name evidence="8" type="ORF">RIF29_40650</name>
</gene>
<accession>A0AAN9E8Y3</accession>
<proteinExistence type="inferred from homology"/>
<comment type="similarity">
    <text evidence="7">Belongs to the DVL/RTFL small polypeptides family.</text>
</comment>
<evidence type="ECO:0000256" key="6">
    <source>
        <dbReference type="ARBA" id="ARBA00023136"/>
    </source>
</evidence>
<keyword evidence="2" id="KW-0217">Developmental protein</keyword>
<evidence type="ECO:0000256" key="3">
    <source>
        <dbReference type="ARBA" id="ARBA00022475"/>
    </source>
</evidence>
<name>A0AAN9E8Y3_CROPI</name>